<dbReference type="InterPro" id="IPR002491">
    <property type="entry name" value="ABC_transptr_periplasmic_BD"/>
</dbReference>
<evidence type="ECO:0000259" key="2">
    <source>
        <dbReference type="PROSITE" id="PS50983"/>
    </source>
</evidence>
<accession>A0A8J3DFE2</accession>
<dbReference type="Proteomes" id="UP000642829">
    <property type="component" value="Unassembled WGS sequence"/>
</dbReference>
<dbReference type="AlphaFoldDB" id="A0A8J3DFE2"/>
<feature type="domain" description="Fe/B12 periplasmic-binding" evidence="2">
    <location>
        <begin position="31"/>
        <end position="290"/>
    </location>
</feature>
<dbReference type="PANTHER" id="PTHR30535:SF4">
    <property type="entry name" value="HEMIN-BINDING PERIPLASMIC PROTEIN HMUT"/>
    <property type="match status" value="1"/>
</dbReference>
<evidence type="ECO:0000313" key="3">
    <source>
        <dbReference type="EMBL" id="GHB94865.1"/>
    </source>
</evidence>
<keyword evidence="1" id="KW-0732">Signal</keyword>
<evidence type="ECO:0000313" key="4">
    <source>
        <dbReference type="Proteomes" id="UP000642829"/>
    </source>
</evidence>
<dbReference type="SUPFAM" id="SSF53807">
    <property type="entry name" value="Helical backbone' metal receptor"/>
    <property type="match status" value="1"/>
</dbReference>
<evidence type="ECO:0000256" key="1">
    <source>
        <dbReference type="SAM" id="SignalP"/>
    </source>
</evidence>
<dbReference type="InterPro" id="IPR050902">
    <property type="entry name" value="ABC_Transporter_SBP"/>
</dbReference>
<dbReference type="Gene3D" id="3.40.50.1980">
    <property type="entry name" value="Nitrogenase molybdenum iron protein domain"/>
    <property type="match status" value="2"/>
</dbReference>
<proteinExistence type="predicted"/>
<sequence length="290" mass="30330">MSQFHLKGFLTSLTMVAGLATVSAQAESQSRIVTVGGAATEIVFALGAGDQVVAVDLSSTYPAEVHELPSVGYIRNISPEGVLSMRPDLVVTTESLGPPAAKKMLKQMSVPIIWCPEPNTVEALETGLREVGAKLGESARAETIINEVKASIAETQATSENWAKRPTVVFFLAPPSASGAGRAGGKGTRSSELIHLAGGKNAVDDFENFQPMSIESLIQVNPDVIFVGVSDSHGASPQSVEAMKKLPGLAGVTAVRTGAVYGVPMDDLSFGPRLGEAVNRWHAHLAESAK</sequence>
<name>A0A8J3DFE2_9BACT</name>
<dbReference type="RefSeq" id="WP_189512124.1">
    <property type="nucleotide sequence ID" value="NZ_BMXG01000004.1"/>
</dbReference>
<reference evidence="3" key="1">
    <citation type="journal article" date="2014" name="Int. J. Syst. Evol. Microbiol.">
        <title>Complete genome sequence of Corynebacterium casei LMG S-19264T (=DSM 44701T), isolated from a smear-ripened cheese.</title>
        <authorList>
            <consortium name="US DOE Joint Genome Institute (JGI-PGF)"/>
            <person name="Walter F."/>
            <person name="Albersmeier A."/>
            <person name="Kalinowski J."/>
            <person name="Ruckert C."/>
        </authorList>
    </citation>
    <scope>NUCLEOTIDE SEQUENCE</scope>
    <source>
        <strain evidence="3">KCTC 12870</strain>
    </source>
</reference>
<comment type="caution">
    <text evidence="3">The sequence shown here is derived from an EMBL/GenBank/DDBJ whole genome shotgun (WGS) entry which is preliminary data.</text>
</comment>
<dbReference type="PROSITE" id="PS50983">
    <property type="entry name" value="FE_B12_PBP"/>
    <property type="match status" value="1"/>
</dbReference>
<reference evidence="3" key="2">
    <citation type="submission" date="2020-09" db="EMBL/GenBank/DDBJ databases">
        <authorList>
            <person name="Sun Q."/>
            <person name="Kim S."/>
        </authorList>
    </citation>
    <scope>NUCLEOTIDE SEQUENCE</scope>
    <source>
        <strain evidence="3">KCTC 12870</strain>
    </source>
</reference>
<organism evidence="3 4">
    <name type="scientific">Cerasicoccus arenae</name>
    <dbReference type="NCBI Taxonomy" id="424488"/>
    <lineage>
        <taxon>Bacteria</taxon>
        <taxon>Pseudomonadati</taxon>
        <taxon>Verrucomicrobiota</taxon>
        <taxon>Opitutia</taxon>
        <taxon>Puniceicoccales</taxon>
        <taxon>Cerasicoccaceae</taxon>
        <taxon>Cerasicoccus</taxon>
    </lineage>
</organism>
<dbReference type="EMBL" id="BMXG01000004">
    <property type="protein sequence ID" value="GHB94865.1"/>
    <property type="molecule type" value="Genomic_DNA"/>
</dbReference>
<protein>
    <recommendedName>
        <fullName evidence="2">Fe/B12 periplasmic-binding domain-containing protein</fullName>
    </recommendedName>
</protein>
<dbReference type="PANTHER" id="PTHR30535">
    <property type="entry name" value="VITAMIN B12-BINDING PROTEIN"/>
    <property type="match status" value="1"/>
</dbReference>
<feature type="signal peptide" evidence="1">
    <location>
        <begin position="1"/>
        <end position="26"/>
    </location>
</feature>
<keyword evidence="4" id="KW-1185">Reference proteome</keyword>
<dbReference type="Pfam" id="PF01497">
    <property type="entry name" value="Peripla_BP_2"/>
    <property type="match status" value="1"/>
</dbReference>
<gene>
    <name evidence="3" type="ORF">GCM10007047_08010</name>
</gene>
<feature type="chain" id="PRO_5035246238" description="Fe/B12 periplasmic-binding domain-containing protein" evidence="1">
    <location>
        <begin position="27"/>
        <end position="290"/>
    </location>
</feature>